<dbReference type="SMART" id="SM00345">
    <property type="entry name" value="HTH_GNTR"/>
    <property type="match status" value="1"/>
</dbReference>
<name>A0ABW0VSL9_9BACL</name>
<proteinExistence type="inferred from homology"/>
<protein>
    <submittedName>
        <fullName evidence="9">PLP-dependent aminotransferase family protein</fullName>
    </submittedName>
</protein>
<dbReference type="CDD" id="cd00609">
    <property type="entry name" value="AAT_like"/>
    <property type="match status" value="1"/>
</dbReference>
<evidence type="ECO:0000256" key="3">
    <source>
        <dbReference type="ARBA" id="ARBA00022576"/>
    </source>
</evidence>
<keyword evidence="5" id="KW-0805">Transcription regulation</keyword>
<feature type="domain" description="HTH gntR-type" evidence="8">
    <location>
        <begin position="22"/>
        <end position="90"/>
    </location>
</feature>
<evidence type="ECO:0000256" key="6">
    <source>
        <dbReference type="ARBA" id="ARBA00023125"/>
    </source>
</evidence>
<dbReference type="Gene3D" id="1.10.10.10">
    <property type="entry name" value="Winged helix-like DNA-binding domain superfamily/Winged helix DNA-binding domain"/>
    <property type="match status" value="1"/>
</dbReference>
<keyword evidence="3 9" id="KW-0032">Aminotransferase</keyword>
<gene>
    <name evidence="9" type="ORF">ACFPYJ_06840</name>
</gene>
<reference evidence="10" key="1">
    <citation type="journal article" date="2019" name="Int. J. Syst. Evol. Microbiol.">
        <title>The Global Catalogue of Microorganisms (GCM) 10K type strain sequencing project: providing services to taxonomists for standard genome sequencing and annotation.</title>
        <authorList>
            <consortium name="The Broad Institute Genomics Platform"/>
            <consortium name="The Broad Institute Genome Sequencing Center for Infectious Disease"/>
            <person name="Wu L."/>
            <person name="Ma J."/>
        </authorList>
    </citation>
    <scope>NUCLEOTIDE SEQUENCE [LARGE SCALE GENOMIC DNA]</scope>
    <source>
        <strain evidence="10">CGMCC 1.3240</strain>
    </source>
</reference>
<dbReference type="InterPro" id="IPR051446">
    <property type="entry name" value="HTH_trans_reg/aminotransferase"/>
</dbReference>
<dbReference type="InterPro" id="IPR015424">
    <property type="entry name" value="PyrdxlP-dep_Trfase"/>
</dbReference>
<keyword evidence="4" id="KW-0663">Pyridoxal phosphate</keyword>
<organism evidence="9 10">
    <name type="scientific">Paenibacillus solisilvae</name>
    <dbReference type="NCBI Taxonomy" id="2486751"/>
    <lineage>
        <taxon>Bacteria</taxon>
        <taxon>Bacillati</taxon>
        <taxon>Bacillota</taxon>
        <taxon>Bacilli</taxon>
        <taxon>Bacillales</taxon>
        <taxon>Paenibacillaceae</taxon>
        <taxon>Paenibacillus</taxon>
    </lineage>
</organism>
<evidence type="ECO:0000313" key="10">
    <source>
        <dbReference type="Proteomes" id="UP001596047"/>
    </source>
</evidence>
<dbReference type="InterPro" id="IPR015421">
    <property type="entry name" value="PyrdxlP-dep_Trfase_major"/>
</dbReference>
<dbReference type="Pfam" id="PF00155">
    <property type="entry name" value="Aminotran_1_2"/>
    <property type="match status" value="1"/>
</dbReference>
<dbReference type="InterPro" id="IPR000524">
    <property type="entry name" value="Tscrpt_reg_HTH_GntR"/>
</dbReference>
<dbReference type="Pfam" id="PF00392">
    <property type="entry name" value="GntR"/>
    <property type="match status" value="1"/>
</dbReference>
<evidence type="ECO:0000256" key="5">
    <source>
        <dbReference type="ARBA" id="ARBA00023015"/>
    </source>
</evidence>
<dbReference type="Gene3D" id="3.40.640.10">
    <property type="entry name" value="Type I PLP-dependent aspartate aminotransferase-like (Major domain)"/>
    <property type="match status" value="1"/>
</dbReference>
<dbReference type="InterPro" id="IPR036388">
    <property type="entry name" value="WH-like_DNA-bd_sf"/>
</dbReference>
<dbReference type="SUPFAM" id="SSF46785">
    <property type="entry name" value="Winged helix' DNA-binding domain"/>
    <property type="match status" value="1"/>
</dbReference>
<evidence type="ECO:0000256" key="2">
    <source>
        <dbReference type="ARBA" id="ARBA00005384"/>
    </source>
</evidence>
<accession>A0ABW0VSL9</accession>
<dbReference type="Gene3D" id="3.90.1150.10">
    <property type="entry name" value="Aspartate Aminotransferase, domain 1"/>
    <property type="match status" value="1"/>
</dbReference>
<comment type="similarity">
    <text evidence="2">In the C-terminal section; belongs to the class-I pyridoxal-phosphate-dependent aminotransferase family.</text>
</comment>
<comment type="caution">
    <text evidence="9">The sequence shown here is derived from an EMBL/GenBank/DDBJ whole genome shotgun (WGS) entry which is preliminary data.</text>
</comment>
<dbReference type="EMBL" id="JBHSOW010000024">
    <property type="protein sequence ID" value="MFC5648846.1"/>
    <property type="molecule type" value="Genomic_DNA"/>
</dbReference>
<dbReference type="GO" id="GO:0008483">
    <property type="term" value="F:transaminase activity"/>
    <property type="evidence" value="ECO:0007669"/>
    <property type="project" value="UniProtKB-KW"/>
</dbReference>
<keyword evidence="3 9" id="KW-0808">Transferase</keyword>
<dbReference type="CDD" id="cd07377">
    <property type="entry name" value="WHTH_GntR"/>
    <property type="match status" value="1"/>
</dbReference>
<dbReference type="PANTHER" id="PTHR46577">
    <property type="entry name" value="HTH-TYPE TRANSCRIPTIONAL REGULATORY PROTEIN GABR"/>
    <property type="match status" value="1"/>
</dbReference>
<evidence type="ECO:0000256" key="4">
    <source>
        <dbReference type="ARBA" id="ARBA00022898"/>
    </source>
</evidence>
<dbReference type="Proteomes" id="UP001596047">
    <property type="component" value="Unassembled WGS sequence"/>
</dbReference>
<dbReference type="InterPro" id="IPR015422">
    <property type="entry name" value="PyrdxlP-dep_Trfase_small"/>
</dbReference>
<dbReference type="RefSeq" id="WP_379187337.1">
    <property type="nucleotide sequence ID" value="NZ_JBHSOW010000024.1"/>
</dbReference>
<dbReference type="PROSITE" id="PS50949">
    <property type="entry name" value="HTH_GNTR"/>
    <property type="match status" value="1"/>
</dbReference>
<evidence type="ECO:0000256" key="1">
    <source>
        <dbReference type="ARBA" id="ARBA00001933"/>
    </source>
</evidence>
<keyword evidence="10" id="KW-1185">Reference proteome</keyword>
<dbReference type="SUPFAM" id="SSF53383">
    <property type="entry name" value="PLP-dependent transferases"/>
    <property type="match status" value="1"/>
</dbReference>
<dbReference type="InterPro" id="IPR004839">
    <property type="entry name" value="Aminotransferase_I/II_large"/>
</dbReference>
<evidence type="ECO:0000313" key="9">
    <source>
        <dbReference type="EMBL" id="MFC5648846.1"/>
    </source>
</evidence>
<keyword evidence="7" id="KW-0804">Transcription</keyword>
<sequence>MPFNSFDNYPMSWKPDMNHLTAPLYVSIAEMLEKDIKEGLLSPGTKLPPQRELADFLDVNLSTISKAFKICEQKGLIGATVGRGTFVSSDVGVNKMLLPNHNLPGVIELGSIFPEHTLNNEIASHMKKMVLEPGFGDLFGYGHPEGSIWQKEAAVKLIGKANFETEPQQILLASGGQNAIMAILAGLFKPGDKIGTDPLTYPGIKTAASMLGIQLVAIHHANNEITQEGLLYACKNENIKGLYLIPDFHNPTTHTMSAETRRMIAEVAVKEDLIVIEDAIHSLLHENPPAPIAAFAPEKVLYVCSVSKVISPGLRLAYIVTPEAFKKKLSAALYNMNISVPPMMTEFSARIINNGIADTILDKRRAYSRERNEVIKPYLGDYEMLGAPESSFRWLILPDYTTGKDFELRAYQAGVQVYGSERFAVGTAMPQSGVRLAITATENTKQLREAVKIIRALLENEADDRLSLI</sequence>
<comment type="cofactor">
    <cofactor evidence="1">
        <name>pyridoxal 5'-phosphate</name>
        <dbReference type="ChEBI" id="CHEBI:597326"/>
    </cofactor>
</comment>
<dbReference type="PANTHER" id="PTHR46577:SF1">
    <property type="entry name" value="HTH-TYPE TRANSCRIPTIONAL REGULATORY PROTEIN GABR"/>
    <property type="match status" value="1"/>
</dbReference>
<keyword evidence="6" id="KW-0238">DNA-binding</keyword>
<evidence type="ECO:0000259" key="8">
    <source>
        <dbReference type="PROSITE" id="PS50949"/>
    </source>
</evidence>
<evidence type="ECO:0000256" key="7">
    <source>
        <dbReference type="ARBA" id="ARBA00023163"/>
    </source>
</evidence>
<dbReference type="InterPro" id="IPR036390">
    <property type="entry name" value="WH_DNA-bd_sf"/>
</dbReference>